<accession>A0ABR3W804</accession>
<keyword evidence="1" id="KW-0472">Membrane</keyword>
<dbReference type="PANTHER" id="PTHR28013:SF7">
    <property type="entry name" value="PALI-DOMAIN-CONTAINING PROTEIN"/>
    <property type="match status" value="1"/>
</dbReference>
<evidence type="ECO:0000313" key="2">
    <source>
        <dbReference type="EMBL" id="KAL1855694.1"/>
    </source>
</evidence>
<protein>
    <recommendedName>
        <fullName evidence="4">Pali-domain-containing protein</fullName>
    </recommendedName>
</protein>
<name>A0ABR3W804_9PEZI</name>
<keyword evidence="1" id="KW-0812">Transmembrane</keyword>
<feature type="transmembrane region" description="Helical" evidence="1">
    <location>
        <begin position="138"/>
        <end position="161"/>
    </location>
</feature>
<evidence type="ECO:0008006" key="4">
    <source>
        <dbReference type="Google" id="ProtNLM"/>
    </source>
</evidence>
<gene>
    <name evidence="2" type="ORF">VTK73DRAFT_8525</name>
</gene>
<evidence type="ECO:0000256" key="1">
    <source>
        <dbReference type="SAM" id="Phobius"/>
    </source>
</evidence>
<comment type="caution">
    <text evidence="2">The sequence shown here is derived from an EMBL/GenBank/DDBJ whole genome shotgun (WGS) entry which is preliminary data.</text>
</comment>
<dbReference type="EMBL" id="JAZHXJ010000622">
    <property type="protein sequence ID" value="KAL1855694.1"/>
    <property type="molecule type" value="Genomic_DNA"/>
</dbReference>
<dbReference type="InterPro" id="IPR009571">
    <property type="entry name" value="SUR7/Rim9-like_fungi"/>
</dbReference>
<keyword evidence="3" id="KW-1185">Reference proteome</keyword>
<dbReference type="InterPro" id="IPR051380">
    <property type="entry name" value="pH-response_reg_palI/RIM9"/>
</dbReference>
<feature type="transmembrane region" description="Helical" evidence="1">
    <location>
        <begin position="181"/>
        <end position="205"/>
    </location>
</feature>
<feature type="transmembrane region" description="Helical" evidence="1">
    <location>
        <begin position="109"/>
        <end position="131"/>
    </location>
</feature>
<organism evidence="2 3">
    <name type="scientific">Phialemonium thermophilum</name>
    <dbReference type="NCBI Taxonomy" id="223376"/>
    <lineage>
        <taxon>Eukaryota</taxon>
        <taxon>Fungi</taxon>
        <taxon>Dikarya</taxon>
        <taxon>Ascomycota</taxon>
        <taxon>Pezizomycotina</taxon>
        <taxon>Sordariomycetes</taxon>
        <taxon>Sordariomycetidae</taxon>
        <taxon>Cephalothecales</taxon>
        <taxon>Cephalothecaceae</taxon>
        <taxon>Phialemonium</taxon>
    </lineage>
</organism>
<feature type="transmembrane region" description="Helical" evidence="1">
    <location>
        <begin position="12"/>
        <end position="32"/>
    </location>
</feature>
<sequence>MARTGFFHHVGTFLLFAACILVLITCITAPTVRELSILKVDLGNTAGSDNGNVAFGTFGYCLNHVQGDRHFCTKAHVGYYPTDVISSIDNTDFSHAARTSTRALTKVMILHPIACGIDFLAFVLALGAGVVGSLLASLVALVGFVVTVVVLITDFVLFAIVRRHVNHDDTSGAHAHYGPAAWTLLASAVCALLGTIVVFFTCCSARLHERHRSSMAVKGDGYPATRRRRWI</sequence>
<proteinExistence type="predicted"/>
<keyword evidence="1" id="KW-1133">Transmembrane helix</keyword>
<dbReference type="Proteomes" id="UP001586593">
    <property type="component" value="Unassembled WGS sequence"/>
</dbReference>
<dbReference type="PROSITE" id="PS51257">
    <property type="entry name" value="PROKAR_LIPOPROTEIN"/>
    <property type="match status" value="1"/>
</dbReference>
<evidence type="ECO:0000313" key="3">
    <source>
        <dbReference type="Proteomes" id="UP001586593"/>
    </source>
</evidence>
<reference evidence="2 3" key="1">
    <citation type="journal article" date="2024" name="Commun. Biol.">
        <title>Comparative genomic analysis of thermophilic fungi reveals convergent evolutionary adaptations and gene losses.</title>
        <authorList>
            <person name="Steindorff A.S."/>
            <person name="Aguilar-Pontes M.V."/>
            <person name="Robinson A.J."/>
            <person name="Andreopoulos B."/>
            <person name="LaButti K."/>
            <person name="Kuo A."/>
            <person name="Mondo S."/>
            <person name="Riley R."/>
            <person name="Otillar R."/>
            <person name="Haridas S."/>
            <person name="Lipzen A."/>
            <person name="Grimwood J."/>
            <person name="Schmutz J."/>
            <person name="Clum A."/>
            <person name="Reid I.D."/>
            <person name="Moisan M.C."/>
            <person name="Butler G."/>
            <person name="Nguyen T.T.M."/>
            <person name="Dewar K."/>
            <person name="Conant G."/>
            <person name="Drula E."/>
            <person name="Henrissat B."/>
            <person name="Hansel C."/>
            <person name="Singer S."/>
            <person name="Hutchinson M.I."/>
            <person name="de Vries R.P."/>
            <person name="Natvig D.O."/>
            <person name="Powell A.J."/>
            <person name="Tsang A."/>
            <person name="Grigoriev I.V."/>
        </authorList>
    </citation>
    <scope>NUCLEOTIDE SEQUENCE [LARGE SCALE GENOMIC DNA]</scope>
    <source>
        <strain evidence="2 3">ATCC 24622</strain>
    </source>
</reference>
<dbReference type="Pfam" id="PF06687">
    <property type="entry name" value="SUR7"/>
    <property type="match status" value="1"/>
</dbReference>
<dbReference type="PANTHER" id="PTHR28013">
    <property type="entry name" value="PROTEIN DCV1-RELATED"/>
    <property type="match status" value="1"/>
</dbReference>